<dbReference type="GO" id="GO:0005654">
    <property type="term" value="C:nucleoplasm"/>
    <property type="evidence" value="ECO:0007669"/>
    <property type="project" value="TreeGrafter"/>
</dbReference>
<evidence type="ECO:0000256" key="2">
    <source>
        <dbReference type="ARBA" id="ARBA00023098"/>
    </source>
</evidence>
<evidence type="ECO:0000313" key="5">
    <source>
        <dbReference type="Ensembl" id="ENSLACP00000000653.1"/>
    </source>
</evidence>
<dbReference type="InterPro" id="IPR016035">
    <property type="entry name" value="Acyl_Trfase/lysoPLipase"/>
</dbReference>
<accession>H2ZTD2</accession>
<dbReference type="STRING" id="7897.ENSLACP00000000653"/>
<dbReference type="FunCoup" id="H2ZTD2">
    <property type="interactions" value="673"/>
</dbReference>
<evidence type="ECO:0000256" key="1">
    <source>
        <dbReference type="ARBA" id="ARBA00022801"/>
    </source>
</evidence>
<evidence type="ECO:0000259" key="4">
    <source>
        <dbReference type="PROSITE" id="PS51210"/>
    </source>
</evidence>
<evidence type="ECO:0000313" key="6">
    <source>
        <dbReference type="Proteomes" id="UP000008672"/>
    </source>
</evidence>
<dbReference type="InParanoid" id="H2ZTD2"/>
<dbReference type="GO" id="GO:0005544">
    <property type="term" value="F:calcium-dependent phospholipid binding"/>
    <property type="evidence" value="ECO:0007669"/>
    <property type="project" value="TreeGrafter"/>
</dbReference>
<keyword evidence="6" id="KW-1185">Reference proteome</keyword>
<keyword evidence="2 3" id="KW-0443">Lipid metabolism</keyword>
<proteinExistence type="predicted"/>
<reference evidence="5" key="3">
    <citation type="submission" date="2025-09" db="UniProtKB">
        <authorList>
            <consortium name="Ensembl"/>
        </authorList>
    </citation>
    <scope>IDENTIFICATION</scope>
</reference>
<dbReference type="GO" id="GO:0047498">
    <property type="term" value="F:calcium-dependent phospholipase A2 activity"/>
    <property type="evidence" value="ECO:0007669"/>
    <property type="project" value="TreeGrafter"/>
</dbReference>
<dbReference type="EMBL" id="AFYH01261458">
    <property type="status" value="NOT_ANNOTATED_CDS"/>
    <property type="molecule type" value="Genomic_DNA"/>
</dbReference>
<dbReference type="AlphaFoldDB" id="H2ZTD2"/>
<dbReference type="Ensembl" id="ENSLACT00000000659.1">
    <property type="protein sequence ID" value="ENSLACP00000000653.1"/>
    <property type="gene ID" value="ENSLACG00000000585.1"/>
</dbReference>
<dbReference type="Gene3D" id="3.40.1090.10">
    <property type="entry name" value="Cytosolic phospholipase A2 catalytic domain"/>
    <property type="match status" value="1"/>
</dbReference>
<reference evidence="6" key="1">
    <citation type="submission" date="2011-08" db="EMBL/GenBank/DDBJ databases">
        <title>The draft genome of Latimeria chalumnae.</title>
        <authorList>
            <person name="Di Palma F."/>
            <person name="Alfoldi J."/>
            <person name="Johnson J."/>
            <person name="Berlin A."/>
            <person name="Gnerre S."/>
            <person name="Jaffe D."/>
            <person name="MacCallum I."/>
            <person name="Young S."/>
            <person name="Walker B.J."/>
            <person name="Lander E."/>
            <person name="Lindblad-Toh K."/>
        </authorList>
    </citation>
    <scope>NUCLEOTIDE SEQUENCE [LARGE SCALE GENOMIC DNA]</scope>
    <source>
        <strain evidence="6">Wild caught</strain>
    </source>
</reference>
<dbReference type="GeneTree" id="ENSGT01030000234606"/>
<keyword evidence="1 3" id="KW-0378">Hydrolase</keyword>
<keyword evidence="3" id="KW-0442">Lipid degradation</keyword>
<dbReference type="GO" id="GO:0005829">
    <property type="term" value="C:cytosol"/>
    <property type="evidence" value="ECO:0007669"/>
    <property type="project" value="TreeGrafter"/>
</dbReference>
<dbReference type="InterPro" id="IPR002642">
    <property type="entry name" value="LysoPLipase_cat_dom"/>
</dbReference>
<dbReference type="PANTHER" id="PTHR10728">
    <property type="entry name" value="CYTOSOLIC PHOSPHOLIPASE A2"/>
    <property type="match status" value="1"/>
</dbReference>
<organism evidence="5 6">
    <name type="scientific">Latimeria chalumnae</name>
    <name type="common">Coelacanth</name>
    <dbReference type="NCBI Taxonomy" id="7897"/>
    <lineage>
        <taxon>Eukaryota</taxon>
        <taxon>Metazoa</taxon>
        <taxon>Chordata</taxon>
        <taxon>Craniata</taxon>
        <taxon>Vertebrata</taxon>
        <taxon>Euteleostomi</taxon>
        <taxon>Coelacanthiformes</taxon>
        <taxon>Coelacanthidae</taxon>
        <taxon>Latimeria</taxon>
    </lineage>
</organism>
<dbReference type="PROSITE" id="PS51210">
    <property type="entry name" value="PLA2C"/>
    <property type="match status" value="1"/>
</dbReference>
<dbReference type="PANTHER" id="PTHR10728:SF39">
    <property type="entry name" value="CYTOSOLIC PHOSPHOLIPASE A2 GAMMA"/>
    <property type="match status" value="1"/>
</dbReference>
<dbReference type="Pfam" id="PF01735">
    <property type="entry name" value="PLA2_B"/>
    <property type="match status" value="1"/>
</dbReference>
<reference evidence="5" key="2">
    <citation type="submission" date="2025-08" db="UniProtKB">
        <authorList>
            <consortium name="Ensembl"/>
        </authorList>
    </citation>
    <scope>IDENTIFICATION</scope>
</reference>
<evidence type="ECO:0000256" key="3">
    <source>
        <dbReference type="PROSITE-ProRule" id="PRU00555"/>
    </source>
</evidence>
<dbReference type="Proteomes" id="UP000008672">
    <property type="component" value="Unassembled WGS sequence"/>
</dbReference>
<protein>
    <recommendedName>
        <fullName evidence="4">PLA2c domain-containing protein</fullName>
    </recommendedName>
</protein>
<dbReference type="EMBL" id="AFYH01261460">
    <property type="status" value="NOT_ANNOTATED_CDS"/>
    <property type="molecule type" value="Genomic_DNA"/>
</dbReference>
<dbReference type="GO" id="GO:0005509">
    <property type="term" value="F:calcium ion binding"/>
    <property type="evidence" value="ECO:0007669"/>
    <property type="project" value="TreeGrafter"/>
</dbReference>
<dbReference type="eggNOG" id="KOG1325">
    <property type="taxonomic scope" value="Eukaryota"/>
</dbReference>
<dbReference type="GO" id="GO:0005635">
    <property type="term" value="C:nuclear envelope"/>
    <property type="evidence" value="ECO:0007669"/>
    <property type="project" value="TreeGrafter"/>
</dbReference>
<dbReference type="EMBL" id="AFYH01261459">
    <property type="status" value="NOT_ANNOTATED_CDS"/>
    <property type="molecule type" value="Genomic_DNA"/>
</dbReference>
<name>H2ZTD2_LATCH</name>
<dbReference type="Bgee" id="ENSLACG00000000585">
    <property type="expression patterns" value="Expressed in pectoral fin and 1 other cell type or tissue"/>
</dbReference>
<sequence>LSQMNTSPLSEQVAVVKDGQNPYPVYAAIDKTVFENEKDDAGTWFEFTPHEAGYPAYGVFVDVRYFGSKFNGGVLEEKQCERDQCYLQGLWGSAFGSMVEIKENMWLFTKNYFNLQKFIHRSLTKWLLARPSLDSYEVSIVELGGTDCTAFSISDLMLAFSSDWLSSKMGLGVRTMERSDDILIQQTKSFIPGKLPVYKKLEAKEDPTILYPEYNFSFTVAPTGTIEMTQAVVKTWDCVRNWCWGKNYNFLFNYRKDGDFSFFFLLEEELIHLVDAGLAINSAYPLMLRQERQVDLILSFDYSEGDPFLTVKETARYCQKNQIPFPNVKIPETERDNPLSCYIFKGNNAPTVMHFPLFNRVNAGGGMHTSLKVHSRLKLFQPHLKKIPLFHKN</sequence>
<feature type="domain" description="PLA2c" evidence="4">
    <location>
        <begin position="1"/>
        <end position="393"/>
    </location>
</feature>
<dbReference type="HOGENOM" id="CLU_703112_0_0_1"/>
<dbReference type="GO" id="GO:0046475">
    <property type="term" value="P:glycerophospholipid catabolic process"/>
    <property type="evidence" value="ECO:0007669"/>
    <property type="project" value="TreeGrafter"/>
</dbReference>
<dbReference type="SUPFAM" id="SSF52151">
    <property type="entry name" value="FabD/lysophospholipase-like"/>
    <property type="match status" value="1"/>
</dbReference>